<dbReference type="PROSITE" id="PS00109">
    <property type="entry name" value="PROTEIN_KINASE_TYR"/>
    <property type="match status" value="1"/>
</dbReference>
<reference evidence="2 3" key="1">
    <citation type="submission" date="2018-06" db="EMBL/GenBank/DDBJ databases">
        <title>Comparative genomics reveals the genomic features of Rhizophagus irregularis, R. cerebriforme, R. diaphanum and Gigaspora rosea, and their symbiotic lifestyle signature.</title>
        <authorList>
            <person name="Morin E."/>
            <person name="San Clemente H."/>
            <person name="Chen E.C.H."/>
            <person name="De La Providencia I."/>
            <person name="Hainaut M."/>
            <person name="Kuo A."/>
            <person name="Kohler A."/>
            <person name="Murat C."/>
            <person name="Tang N."/>
            <person name="Roy S."/>
            <person name="Loubradou J."/>
            <person name="Henrissat B."/>
            <person name="Grigoriev I.V."/>
            <person name="Corradi N."/>
            <person name="Roux C."/>
            <person name="Martin F.M."/>
        </authorList>
    </citation>
    <scope>NUCLEOTIDE SEQUENCE [LARGE SCALE GENOMIC DNA]</scope>
    <source>
        <strain evidence="2 3">DAOM 194757</strain>
    </source>
</reference>
<accession>A0A397W3L5</accession>
<dbReference type="InterPro" id="IPR020635">
    <property type="entry name" value="Tyr_kinase_cat_dom"/>
</dbReference>
<protein>
    <submittedName>
        <fullName evidence="2">Kinase-like domain-containing protein</fullName>
    </submittedName>
</protein>
<dbReference type="GO" id="GO:0005524">
    <property type="term" value="F:ATP binding"/>
    <property type="evidence" value="ECO:0007669"/>
    <property type="project" value="InterPro"/>
</dbReference>
<dbReference type="Proteomes" id="UP000266673">
    <property type="component" value="Unassembled WGS sequence"/>
</dbReference>
<dbReference type="STRING" id="44941.A0A397W3L5"/>
<dbReference type="SMART" id="SM00219">
    <property type="entry name" value="TyrKc"/>
    <property type="match status" value="1"/>
</dbReference>
<dbReference type="SUPFAM" id="SSF56112">
    <property type="entry name" value="Protein kinase-like (PK-like)"/>
    <property type="match status" value="1"/>
</dbReference>
<dbReference type="Pfam" id="PF07714">
    <property type="entry name" value="PK_Tyr_Ser-Thr"/>
    <property type="match status" value="1"/>
</dbReference>
<gene>
    <name evidence="2" type="ORF">C2G38_2136911</name>
</gene>
<dbReference type="OrthoDB" id="2349076at2759"/>
<organism evidence="2 3">
    <name type="scientific">Gigaspora rosea</name>
    <dbReference type="NCBI Taxonomy" id="44941"/>
    <lineage>
        <taxon>Eukaryota</taxon>
        <taxon>Fungi</taxon>
        <taxon>Fungi incertae sedis</taxon>
        <taxon>Mucoromycota</taxon>
        <taxon>Glomeromycotina</taxon>
        <taxon>Glomeromycetes</taxon>
        <taxon>Diversisporales</taxon>
        <taxon>Gigasporaceae</taxon>
        <taxon>Gigaspora</taxon>
    </lineage>
</organism>
<keyword evidence="2" id="KW-0418">Kinase</keyword>
<keyword evidence="2" id="KW-0808">Transferase</keyword>
<dbReference type="InterPro" id="IPR008266">
    <property type="entry name" value="Tyr_kinase_AS"/>
</dbReference>
<feature type="domain" description="Protein kinase" evidence="1">
    <location>
        <begin position="170"/>
        <end position="450"/>
    </location>
</feature>
<dbReference type="PANTHER" id="PTHR44329">
    <property type="entry name" value="SERINE/THREONINE-PROTEIN KINASE TNNI3K-RELATED"/>
    <property type="match status" value="1"/>
</dbReference>
<dbReference type="InterPro" id="IPR011009">
    <property type="entry name" value="Kinase-like_dom_sf"/>
</dbReference>
<proteinExistence type="predicted"/>
<evidence type="ECO:0000313" key="3">
    <source>
        <dbReference type="Proteomes" id="UP000266673"/>
    </source>
</evidence>
<dbReference type="PROSITE" id="PS50011">
    <property type="entry name" value="PROTEIN_KINASE_DOM"/>
    <property type="match status" value="1"/>
</dbReference>
<dbReference type="GO" id="GO:0004713">
    <property type="term" value="F:protein tyrosine kinase activity"/>
    <property type="evidence" value="ECO:0007669"/>
    <property type="project" value="InterPro"/>
</dbReference>
<dbReference type="AlphaFoldDB" id="A0A397W3L5"/>
<evidence type="ECO:0000259" key="1">
    <source>
        <dbReference type="PROSITE" id="PS50011"/>
    </source>
</evidence>
<evidence type="ECO:0000313" key="2">
    <source>
        <dbReference type="EMBL" id="RIB29304.1"/>
    </source>
</evidence>
<dbReference type="EMBL" id="QKWP01000041">
    <property type="protein sequence ID" value="RIB29304.1"/>
    <property type="molecule type" value="Genomic_DNA"/>
</dbReference>
<dbReference type="InterPro" id="IPR001245">
    <property type="entry name" value="Ser-Thr/Tyr_kinase_cat_dom"/>
</dbReference>
<comment type="caution">
    <text evidence="2">The sequence shown here is derived from an EMBL/GenBank/DDBJ whole genome shotgun (WGS) entry which is preliminary data.</text>
</comment>
<keyword evidence="3" id="KW-1185">Reference proteome</keyword>
<dbReference type="InterPro" id="IPR051681">
    <property type="entry name" value="Ser/Thr_Kinases-Pseudokinases"/>
</dbReference>
<dbReference type="InterPro" id="IPR000719">
    <property type="entry name" value="Prot_kinase_dom"/>
</dbReference>
<dbReference type="GO" id="GO:0004674">
    <property type="term" value="F:protein serine/threonine kinase activity"/>
    <property type="evidence" value="ECO:0007669"/>
    <property type="project" value="TreeGrafter"/>
</dbReference>
<name>A0A397W3L5_9GLOM</name>
<sequence length="491" mass="57667">MTQSIVADGISFVDTSYKLINEIKNIIINLKKSKKTLEPIIHSSTEVIRALHYVKYEIESYFRQYEDDFNTYKISLEKIKEFVKGIENLEKSYNLFYPYKHVKTEYEKLMTEHKNCEKKLHAILIQIIMNKQESNQKGLKDINKILKTIPDNNKGQNIAQIEGIIQNLLERTVLDIGVPRIHSSLLVDPPYIDKNQEIESNGNIVKKIYKRGVEVACEPLTMFKKNMPILGELKRFNDNRNILKFHGLSHVNEGEMLVFEWAGLGNLKKVYEKGKISWDLKIKIARDICQGLLFLNHNDIFHRDIRCENIMMTNYMEPKIANFHLAKHMLEVQVESGDYIFNIINWAAPEMMQKNVLYTQECELFSFVMLLSELAYQKIPYAKMTKEEIIETVTNNRRDCPDPPFYSLDFLNIQRKYLKIIKEGWIGKAENRIKMDDVLLRLLEIDNELTKYKKKDLESTNSFNQPSRRSSLLIENGFNNSPILTESRYER</sequence>
<dbReference type="Gene3D" id="1.10.510.10">
    <property type="entry name" value="Transferase(Phosphotransferase) domain 1"/>
    <property type="match status" value="1"/>
</dbReference>